<keyword evidence="3" id="KW-1185">Reference proteome</keyword>
<name>A0A392TTW3_9FABA</name>
<feature type="non-terminal residue" evidence="2">
    <location>
        <position position="41"/>
    </location>
</feature>
<reference evidence="2 3" key="1">
    <citation type="journal article" date="2018" name="Front. Plant Sci.">
        <title>Red Clover (Trifolium pratense) and Zigzag Clover (T. medium) - A Picture of Genomic Similarities and Differences.</title>
        <authorList>
            <person name="Dluhosova J."/>
            <person name="Istvanek J."/>
            <person name="Nedelnik J."/>
            <person name="Repkova J."/>
        </authorList>
    </citation>
    <scope>NUCLEOTIDE SEQUENCE [LARGE SCALE GENOMIC DNA]</scope>
    <source>
        <strain evidence="3">cv. 10/8</strain>
        <tissue evidence="2">Leaf</tissue>
    </source>
</reference>
<evidence type="ECO:0000313" key="3">
    <source>
        <dbReference type="Proteomes" id="UP000265520"/>
    </source>
</evidence>
<dbReference type="EMBL" id="LXQA010659965">
    <property type="protein sequence ID" value="MCI64631.1"/>
    <property type="molecule type" value="Genomic_DNA"/>
</dbReference>
<feature type="region of interest" description="Disordered" evidence="1">
    <location>
        <begin position="15"/>
        <end position="41"/>
    </location>
</feature>
<accession>A0A392TTW3</accession>
<feature type="compositionally biased region" description="Basic residues" evidence="1">
    <location>
        <begin position="28"/>
        <end position="41"/>
    </location>
</feature>
<protein>
    <submittedName>
        <fullName evidence="2">Uncharacterized protein</fullName>
    </submittedName>
</protein>
<dbReference type="Proteomes" id="UP000265520">
    <property type="component" value="Unassembled WGS sequence"/>
</dbReference>
<proteinExistence type="predicted"/>
<evidence type="ECO:0000313" key="2">
    <source>
        <dbReference type="EMBL" id="MCI64631.1"/>
    </source>
</evidence>
<organism evidence="2 3">
    <name type="scientific">Trifolium medium</name>
    <dbReference type="NCBI Taxonomy" id="97028"/>
    <lineage>
        <taxon>Eukaryota</taxon>
        <taxon>Viridiplantae</taxon>
        <taxon>Streptophyta</taxon>
        <taxon>Embryophyta</taxon>
        <taxon>Tracheophyta</taxon>
        <taxon>Spermatophyta</taxon>
        <taxon>Magnoliopsida</taxon>
        <taxon>eudicotyledons</taxon>
        <taxon>Gunneridae</taxon>
        <taxon>Pentapetalae</taxon>
        <taxon>rosids</taxon>
        <taxon>fabids</taxon>
        <taxon>Fabales</taxon>
        <taxon>Fabaceae</taxon>
        <taxon>Papilionoideae</taxon>
        <taxon>50 kb inversion clade</taxon>
        <taxon>NPAAA clade</taxon>
        <taxon>Hologalegina</taxon>
        <taxon>IRL clade</taxon>
        <taxon>Trifolieae</taxon>
        <taxon>Trifolium</taxon>
    </lineage>
</organism>
<evidence type="ECO:0000256" key="1">
    <source>
        <dbReference type="SAM" id="MobiDB-lite"/>
    </source>
</evidence>
<comment type="caution">
    <text evidence="2">The sequence shown here is derived from an EMBL/GenBank/DDBJ whole genome shotgun (WGS) entry which is preliminary data.</text>
</comment>
<dbReference type="AlphaFoldDB" id="A0A392TTW3"/>
<sequence>MKLFETDMINCMPDSLRLDPVDVTSKTKVSKKPSKRSSKGK</sequence>